<sequence length="146" mass="15288">MMRSMGVAVLRITVIDGQGGGIGKAITEKLRKNLPKETEIIALGTNALATALMLKAGANDGASGENAVVRSVAETDVIIGSLAIIVPHAMMGELTPAMAEAIAMSKAPKILLPLNRCGIDVVGVYAEPLPHLIDHILKKVKDLMEK</sequence>
<organism evidence="1 2">
    <name type="scientific">Desulfofarcimen acetoxidans (strain ATCC 49208 / DSM 771 / KCTC 5769 / VKM B-1644 / 5575)</name>
    <name type="common">Desulfotomaculum acetoxidans</name>
    <dbReference type="NCBI Taxonomy" id="485916"/>
    <lineage>
        <taxon>Bacteria</taxon>
        <taxon>Bacillati</taxon>
        <taxon>Bacillota</taxon>
        <taxon>Clostridia</taxon>
        <taxon>Eubacteriales</taxon>
        <taxon>Peptococcaceae</taxon>
        <taxon>Desulfofarcimen</taxon>
    </lineage>
</organism>
<gene>
    <name evidence="1" type="ordered locus">Dtox_1147</name>
</gene>
<dbReference type="AlphaFoldDB" id="C8W4G4"/>
<dbReference type="EMBL" id="CP001720">
    <property type="protein sequence ID" value="ACV62032.1"/>
    <property type="molecule type" value="Genomic_DNA"/>
</dbReference>
<proteinExistence type="predicted"/>
<dbReference type="HOGENOM" id="CLU_130373_0_0_9"/>
<evidence type="ECO:0000313" key="2">
    <source>
        <dbReference type="Proteomes" id="UP000002217"/>
    </source>
</evidence>
<dbReference type="STRING" id="485916.Dtox_1147"/>
<evidence type="ECO:0008006" key="3">
    <source>
        <dbReference type="Google" id="ProtNLM"/>
    </source>
</evidence>
<reference evidence="1 2" key="1">
    <citation type="journal article" date="2009" name="Stand. Genomic Sci.">
        <title>Complete genome sequence of Desulfotomaculum acetoxidans type strain (5575).</title>
        <authorList>
            <person name="Spring S."/>
            <person name="Lapidus A."/>
            <person name="Schroder M."/>
            <person name="Gleim D."/>
            <person name="Sims D."/>
            <person name="Meincke L."/>
            <person name="Glavina Del Rio T."/>
            <person name="Tice H."/>
            <person name="Copeland A."/>
            <person name="Cheng J.F."/>
            <person name="Lucas S."/>
            <person name="Chen F."/>
            <person name="Nolan M."/>
            <person name="Bruce D."/>
            <person name="Goodwin L."/>
            <person name="Pitluck S."/>
            <person name="Ivanova N."/>
            <person name="Mavromatis K."/>
            <person name="Mikhailova N."/>
            <person name="Pati A."/>
            <person name="Chen A."/>
            <person name="Palaniappan K."/>
            <person name="Land M."/>
            <person name="Hauser L."/>
            <person name="Chang Y.J."/>
            <person name="Jeffries C.D."/>
            <person name="Chain P."/>
            <person name="Saunders E."/>
            <person name="Brettin T."/>
            <person name="Detter J.C."/>
            <person name="Goker M."/>
            <person name="Bristow J."/>
            <person name="Eisen J.A."/>
            <person name="Markowitz V."/>
            <person name="Hugenholtz P."/>
            <person name="Kyrpides N.C."/>
            <person name="Klenk H.P."/>
            <person name="Han C."/>
        </authorList>
    </citation>
    <scope>NUCLEOTIDE SEQUENCE [LARGE SCALE GENOMIC DNA]</scope>
    <source>
        <strain evidence="2">ATCC 49208 / DSM 771 / VKM B-1644</strain>
    </source>
</reference>
<dbReference type="Pfam" id="PF12953">
    <property type="entry name" value="DUF3842"/>
    <property type="match status" value="1"/>
</dbReference>
<name>C8W4G4_DESAS</name>
<dbReference type="eggNOG" id="ENOG503194H">
    <property type="taxonomic scope" value="Bacteria"/>
</dbReference>
<accession>C8W4G4</accession>
<protein>
    <recommendedName>
        <fullName evidence="3">DUF3842 family protein</fullName>
    </recommendedName>
</protein>
<dbReference type="Proteomes" id="UP000002217">
    <property type="component" value="Chromosome"/>
</dbReference>
<dbReference type="KEGG" id="dae:Dtox_1147"/>
<keyword evidence="2" id="KW-1185">Reference proteome</keyword>
<dbReference type="InterPro" id="IPR024208">
    <property type="entry name" value="DUF3842"/>
</dbReference>
<evidence type="ECO:0000313" key="1">
    <source>
        <dbReference type="EMBL" id="ACV62032.1"/>
    </source>
</evidence>